<keyword evidence="1" id="KW-0812">Transmembrane</keyword>
<evidence type="ECO:0000313" key="3">
    <source>
        <dbReference type="Proteomes" id="UP000715781"/>
    </source>
</evidence>
<dbReference type="EMBL" id="JAHHHN010000007">
    <property type="protein sequence ID" value="MBW4562368.1"/>
    <property type="molecule type" value="Genomic_DNA"/>
</dbReference>
<comment type="caution">
    <text evidence="2">The sequence shown here is derived from an EMBL/GenBank/DDBJ whole genome shotgun (WGS) entry which is preliminary data.</text>
</comment>
<sequence length="86" mass="9979">MEGIYFFVTLYAVAFCSVNVAVAMLLLLKSLLRQSFLPLFLSDAGVNYWYRFLEVDYLLSVSISLFIVTPDNILSWWHLYCEVVLN</sequence>
<reference evidence="2" key="2">
    <citation type="journal article" date="2022" name="Microbiol. Resour. Announc.">
        <title>Metagenome Sequencing to Explore Phylogenomics of Terrestrial Cyanobacteria.</title>
        <authorList>
            <person name="Ward R.D."/>
            <person name="Stajich J.E."/>
            <person name="Johansen J.R."/>
            <person name="Huntemann M."/>
            <person name="Clum A."/>
            <person name="Foster B."/>
            <person name="Foster B."/>
            <person name="Roux S."/>
            <person name="Palaniappan K."/>
            <person name="Varghese N."/>
            <person name="Mukherjee S."/>
            <person name="Reddy T.B.K."/>
            <person name="Daum C."/>
            <person name="Copeland A."/>
            <person name="Chen I.A."/>
            <person name="Ivanova N.N."/>
            <person name="Kyrpides N.C."/>
            <person name="Shapiro N."/>
            <person name="Eloe-Fadrosh E.A."/>
            <person name="Pietrasiak N."/>
        </authorList>
    </citation>
    <scope>NUCLEOTIDE SEQUENCE</scope>
    <source>
        <strain evidence="2">JT2-VF2</strain>
    </source>
</reference>
<reference evidence="2" key="1">
    <citation type="submission" date="2021-05" db="EMBL/GenBank/DDBJ databases">
        <authorList>
            <person name="Pietrasiak N."/>
            <person name="Ward R."/>
            <person name="Stajich J.E."/>
            <person name="Kurbessoian T."/>
        </authorList>
    </citation>
    <scope>NUCLEOTIDE SEQUENCE</scope>
    <source>
        <strain evidence="2">JT2-VF2</strain>
    </source>
</reference>
<proteinExistence type="predicted"/>
<name>A0A951UGI9_9NOST</name>
<accession>A0A951UGI9</accession>
<evidence type="ECO:0000256" key="1">
    <source>
        <dbReference type="SAM" id="Phobius"/>
    </source>
</evidence>
<organism evidence="2 3">
    <name type="scientific">Mojavia pulchra JT2-VF2</name>
    <dbReference type="NCBI Taxonomy" id="287848"/>
    <lineage>
        <taxon>Bacteria</taxon>
        <taxon>Bacillati</taxon>
        <taxon>Cyanobacteriota</taxon>
        <taxon>Cyanophyceae</taxon>
        <taxon>Nostocales</taxon>
        <taxon>Nostocaceae</taxon>
    </lineage>
</organism>
<dbReference type="Proteomes" id="UP000715781">
    <property type="component" value="Unassembled WGS sequence"/>
</dbReference>
<protein>
    <submittedName>
        <fullName evidence="2">Uncharacterized protein</fullName>
    </submittedName>
</protein>
<feature type="transmembrane region" description="Helical" evidence="1">
    <location>
        <begin position="6"/>
        <end position="28"/>
    </location>
</feature>
<evidence type="ECO:0000313" key="2">
    <source>
        <dbReference type="EMBL" id="MBW4562368.1"/>
    </source>
</evidence>
<keyword evidence="1" id="KW-0472">Membrane</keyword>
<gene>
    <name evidence="2" type="ORF">KME32_14690</name>
</gene>
<dbReference type="AlphaFoldDB" id="A0A951UGI9"/>
<keyword evidence="1" id="KW-1133">Transmembrane helix</keyword>